<evidence type="ECO:0000259" key="1">
    <source>
        <dbReference type="Pfam" id="PF13649"/>
    </source>
</evidence>
<dbReference type="GO" id="GO:0032259">
    <property type="term" value="P:methylation"/>
    <property type="evidence" value="ECO:0007669"/>
    <property type="project" value="UniProtKB-KW"/>
</dbReference>
<comment type="caution">
    <text evidence="2">The sequence shown here is derived from an EMBL/GenBank/DDBJ whole genome shotgun (WGS) entry which is preliminary data.</text>
</comment>
<dbReference type="Pfam" id="PF13649">
    <property type="entry name" value="Methyltransf_25"/>
    <property type="match status" value="1"/>
</dbReference>
<reference evidence="2 3" key="1">
    <citation type="submission" date="2014-12" db="EMBL/GenBank/DDBJ databases">
        <title>16Stimator: statistical estimation of ribosomal gene copy numbers from draft genome assemblies.</title>
        <authorList>
            <person name="Perisin M.A."/>
            <person name="Vetter M."/>
            <person name="Gilbert J.A."/>
            <person name="Bergelson J."/>
        </authorList>
    </citation>
    <scope>NUCLEOTIDE SEQUENCE [LARGE SCALE GENOMIC DNA]</scope>
    <source>
        <strain evidence="2 3">MEJ076</strain>
    </source>
</reference>
<evidence type="ECO:0000313" key="3">
    <source>
        <dbReference type="Proteomes" id="UP000035017"/>
    </source>
</evidence>
<dbReference type="OrthoDB" id="213472at2"/>
<dbReference type="InterPro" id="IPR041698">
    <property type="entry name" value="Methyltransf_25"/>
</dbReference>
<dbReference type="SUPFAM" id="SSF53335">
    <property type="entry name" value="S-adenosyl-L-methionine-dependent methyltransferases"/>
    <property type="match status" value="1"/>
</dbReference>
<feature type="domain" description="Methyltransferase" evidence="1">
    <location>
        <begin position="49"/>
        <end position="142"/>
    </location>
</feature>
<dbReference type="PANTHER" id="PTHR43464">
    <property type="entry name" value="METHYLTRANSFERASE"/>
    <property type="match status" value="1"/>
</dbReference>
<keyword evidence="2" id="KW-0489">Methyltransferase</keyword>
<dbReference type="AlphaFoldDB" id="A0A0D0KRR2"/>
<keyword evidence="2" id="KW-0808">Transferase</keyword>
<dbReference type="InterPro" id="IPR029063">
    <property type="entry name" value="SAM-dependent_MTases_sf"/>
</dbReference>
<gene>
    <name evidence="2" type="ORF">RU07_18510</name>
</gene>
<dbReference type="CDD" id="cd02440">
    <property type="entry name" value="AdoMet_MTases"/>
    <property type="match status" value="1"/>
</dbReference>
<evidence type="ECO:0000313" key="2">
    <source>
        <dbReference type="EMBL" id="KIP99611.1"/>
    </source>
</evidence>
<dbReference type="EMBL" id="JXQV01000026">
    <property type="protein sequence ID" value="KIP99611.1"/>
    <property type="molecule type" value="Genomic_DNA"/>
</dbReference>
<accession>A0A0D0KRR2</accession>
<organism evidence="2 3">
    <name type="scientific">Agrobacterium tumefaciens</name>
    <dbReference type="NCBI Taxonomy" id="358"/>
    <lineage>
        <taxon>Bacteria</taxon>
        <taxon>Pseudomonadati</taxon>
        <taxon>Pseudomonadota</taxon>
        <taxon>Alphaproteobacteria</taxon>
        <taxon>Hyphomicrobiales</taxon>
        <taxon>Rhizobiaceae</taxon>
        <taxon>Rhizobium/Agrobacterium group</taxon>
        <taxon>Agrobacterium</taxon>
        <taxon>Agrobacterium tumefaciens complex</taxon>
    </lineage>
</organism>
<dbReference type="PANTHER" id="PTHR43464:SF58">
    <property type="entry name" value="BLR7975 PROTEIN"/>
    <property type="match status" value="1"/>
</dbReference>
<sequence length="225" mass="24369">MPPRHDPFANAALVETYITETPRKVPGLADVHRMAMLLLSECAQKDADILVVGAGGGMELMALAEARPRWSFVGVDPSGPMLELARRNVQAIVQRVELIEGTIDAVPADRFDGATCLLVLHFLDRSERLNTLMQIHRRLKPGARLVVAHHSAGTGDAALWLARSAAFADRETLSWEIASATGTAMVAALPLLFASEEEALMREAGFGSIELFYSAFSFKGWVATA</sequence>
<name>A0A0D0KRR2_AGRTU</name>
<protein>
    <submittedName>
        <fullName evidence="2">Methyltransferase</fullName>
    </submittedName>
</protein>
<dbReference type="Proteomes" id="UP000035017">
    <property type="component" value="Unassembled WGS sequence"/>
</dbReference>
<dbReference type="Gene3D" id="3.40.50.150">
    <property type="entry name" value="Vaccinia Virus protein VP39"/>
    <property type="match status" value="1"/>
</dbReference>
<dbReference type="GO" id="GO:0008168">
    <property type="term" value="F:methyltransferase activity"/>
    <property type="evidence" value="ECO:0007669"/>
    <property type="project" value="UniProtKB-KW"/>
</dbReference>
<proteinExistence type="predicted"/>